<dbReference type="KEGG" id="lak:106151701"/>
<dbReference type="OMA" id="IMKLHLK"/>
<dbReference type="AlphaFoldDB" id="A0A1S3H4Z3"/>
<protein>
    <submittedName>
        <fullName evidence="4 5 6 7">Protein aveugle</fullName>
    </submittedName>
</protein>
<dbReference type="Proteomes" id="UP000085678">
    <property type="component" value="Unplaced"/>
</dbReference>
<evidence type="ECO:0000313" key="8">
    <source>
        <dbReference type="RefSeq" id="XP_013413255.1"/>
    </source>
</evidence>
<dbReference type="Gene3D" id="1.10.150.50">
    <property type="entry name" value="Transcription Factor, Ets-1"/>
    <property type="match status" value="1"/>
</dbReference>
<sequence length="136" mass="15637">MEATESVLSRPHYVKNVTASSKTVIKSRQKEPASKKSTKGKGPKPLYFWGKADVNKWLRKHGGNYYQLYGQLFLDHEISGRALIRLSDMKLGRMGIQNPEHREDLMQLILHLKLRNEAAELKNLEQKGLSYDSKNK</sequence>
<dbReference type="GeneID" id="106151701"/>
<feature type="domain" description="SAM" evidence="2">
    <location>
        <begin position="49"/>
        <end position="115"/>
    </location>
</feature>
<dbReference type="InterPro" id="IPR052268">
    <property type="entry name" value="SAM_domain-containing_protein"/>
</dbReference>
<dbReference type="InterPro" id="IPR013761">
    <property type="entry name" value="SAM/pointed_sf"/>
</dbReference>
<evidence type="ECO:0000313" key="5">
    <source>
        <dbReference type="RefSeq" id="XP_013380537.1"/>
    </source>
</evidence>
<dbReference type="STRING" id="7574.A0A1S3H4Z3"/>
<evidence type="ECO:0000259" key="2">
    <source>
        <dbReference type="PROSITE" id="PS50105"/>
    </source>
</evidence>
<dbReference type="PANTHER" id="PTHR20843:SF0">
    <property type="entry name" value="PROTEIN AVEUGLE"/>
    <property type="match status" value="1"/>
</dbReference>
<dbReference type="KEGG" id="lak:106175683"/>
<evidence type="ECO:0000313" key="6">
    <source>
        <dbReference type="RefSeq" id="XP_013413253.1"/>
    </source>
</evidence>
<keyword evidence="3" id="KW-1185">Reference proteome</keyword>
<accession>A0A1S3H4Z3</accession>
<dbReference type="PANTHER" id="PTHR20843">
    <property type="entry name" value="STERILE ALPHA MOTIF DOMAIN CONTAINING PROTEIN 10"/>
    <property type="match status" value="1"/>
</dbReference>
<dbReference type="SMART" id="SM00454">
    <property type="entry name" value="SAM"/>
    <property type="match status" value="1"/>
</dbReference>
<proteinExistence type="predicted"/>
<evidence type="ECO:0000313" key="3">
    <source>
        <dbReference type="Proteomes" id="UP000085678"/>
    </source>
</evidence>
<name>A0A1S3H4Z3_LINAN</name>
<dbReference type="GeneID" id="106175683"/>
<dbReference type="PROSITE" id="PS50105">
    <property type="entry name" value="SAM_DOMAIN"/>
    <property type="match status" value="1"/>
</dbReference>
<evidence type="ECO:0000313" key="7">
    <source>
        <dbReference type="RefSeq" id="XP_013413254.1"/>
    </source>
</evidence>
<feature type="region of interest" description="Disordered" evidence="1">
    <location>
        <begin position="19"/>
        <end position="44"/>
    </location>
</feature>
<reference evidence="4 5" key="1">
    <citation type="submission" date="2025-04" db="UniProtKB">
        <authorList>
            <consortium name="RefSeq"/>
        </authorList>
    </citation>
    <scope>IDENTIFICATION</scope>
    <source>
        <tissue evidence="4 5">Gonads</tissue>
    </source>
</reference>
<dbReference type="RefSeq" id="XP_013413253.1">
    <property type="nucleotide sequence ID" value="XM_013557799.2"/>
</dbReference>
<gene>
    <name evidence="4 5" type="primary">LOC106151701</name>
    <name evidence="6 7 8" type="synonym">LOC106175683</name>
</gene>
<evidence type="ECO:0000313" key="4">
    <source>
        <dbReference type="RefSeq" id="XP_013380536.1"/>
    </source>
</evidence>
<organism evidence="3 4">
    <name type="scientific">Lingula anatina</name>
    <name type="common">Brachiopod</name>
    <name type="synonym">Lingula unguis</name>
    <dbReference type="NCBI Taxonomy" id="7574"/>
    <lineage>
        <taxon>Eukaryota</taxon>
        <taxon>Metazoa</taxon>
        <taxon>Spiralia</taxon>
        <taxon>Lophotrochozoa</taxon>
        <taxon>Brachiopoda</taxon>
        <taxon>Linguliformea</taxon>
        <taxon>Lingulata</taxon>
        <taxon>Lingulida</taxon>
        <taxon>Linguloidea</taxon>
        <taxon>Lingulidae</taxon>
        <taxon>Lingula</taxon>
    </lineage>
</organism>
<dbReference type="InterPro" id="IPR001660">
    <property type="entry name" value="SAM"/>
</dbReference>
<dbReference type="GO" id="GO:0007169">
    <property type="term" value="P:cell surface receptor protein tyrosine kinase signaling pathway"/>
    <property type="evidence" value="ECO:0007669"/>
    <property type="project" value="TreeGrafter"/>
</dbReference>
<dbReference type="RefSeq" id="XP_013413254.1">
    <property type="nucleotide sequence ID" value="XM_013557800.2"/>
</dbReference>
<dbReference type="RefSeq" id="XP_013413255.1">
    <property type="nucleotide sequence ID" value="XM_013557801.1"/>
</dbReference>
<evidence type="ECO:0000256" key="1">
    <source>
        <dbReference type="SAM" id="MobiDB-lite"/>
    </source>
</evidence>
<dbReference type="RefSeq" id="XP_013380537.1">
    <property type="nucleotide sequence ID" value="XM_013525083.1"/>
</dbReference>
<dbReference type="SUPFAM" id="SSF47769">
    <property type="entry name" value="SAM/Pointed domain"/>
    <property type="match status" value="1"/>
</dbReference>
<dbReference type="GO" id="GO:0009898">
    <property type="term" value="C:cytoplasmic side of plasma membrane"/>
    <property type="evidence" value="ECO:0007669"/>
    <property type="project" value="TreeGrafter"/>
</dbReference>
<dbReference type="OrthoDB" id="434324at2759"/>
<dbReference type="Pfam" id="PF07647">
    <property type="entry name" value="SAM_2"/>
    <property type="match status" value="1"/>
</dbReference>
<dbReference type="RefSeq" id="XP_013380536.1">
    <property type="nucleotide sequence ID" value="XM_013525082.1"/>
</dbReference>